<proteinExistence type="predicted"/>
<feature type="region of interest" description="Disordered" evidence="1">
    <location>
        <begin position="1"/>
        <end position="46"/>
    </location>
</feature>
<feature type="compositionally biased region" description="Basic and acidic residues" evidence="1">
    <location>
        <begin position="148"/>
        <end position="158"/>
    </location>
</feature>
<dbReference type="VEuPathDB" id="GiardiaDB:GMRT_16300"/>
<reference evidence="2 3" key="1">
    <citation type="submission" date="2019-05" db="EMBL/GenBank/DDBJ databases">
        <title>The compact genome of Giardia muris reveals important steps in the evolution of intestinal protozoan parasites.</title>
        <authorList>
            <person name="Xu F."/>
            <person name="Jimenez-Gonzalez A."/>
            <person name="Einarsson E."/>
            <person name="Astvaldsson A."/>
            <person name="Peirasmaki D."/>
            <person name="Eckmann L."/>
            <person name="Andersson J.O."/>
            <person name="Svard S.G."/>
            <person name="Jerlstrom-Hultqvist J."/>
        </authorList>
    </citation>
    <scope>NUCLEOTIDE SEQUENCE [LARGE SCALE GENOMIC DNA]</scope>
    <source>
        <strain evidence="2 3">Roberts-Thomson</strain>
    </source>
</reference>
<keyword evidence="3" id="KW-1185">Reference proteome</keyword>
<comment type="caution">
    <text evidence="2">The sequence shown here is derived from an EMBL/GenBank/DDBJ whole genome shotgun (WGS) entry which is preliminary data.</text>
</comment>
<protein>
    <submittedName>
        <fullName evidence="2">Uncharacterized protein</fullName>
    </submittedName>
</protein>
<feature type="compositionally biased region" description="Polar residues" evidence="1">
    <location>
        <begin position="8"/>
        <end position="45"/>
    </location>
</feature>
<evidence type="ECO:0000313" key="3">
    <source>
        <dbReference type="Proteomes" id="UP000315496"/>
    </source>
</evidence>
<organism evidence="2 3">
    <name type="scientific">Giardia muris</name>
    <dbReference type="NCBI Taxonomy" id="5742"/>
    <lineage>
        <taxon>Eukaryota</taxon>
        <taxon>Metamonada</taxon>
        <taxon>Diplomonadida</taxon>
        <taxon>Hexamitidae</taxon>
        <taxon>Giardiinae</taxon>
        <taxon>Giardia</taxon>
    </lineage>
</organism>
<evidence type="ECO:0000256" key="1">
    <source>
        <dbReference type="SAM" id="MobiDB-lite"/>
    </source>
</evidence>
<dbReference type="AlphaFoldDB" id="A0A4Z1SUY7"/>
<sequence>MLSRGRSETASTRSLALSTRSQSLTDSQMSRTSQSTMYNPTGSTRSVRDLGTRVYYNDHPSASLSERNQMLLSSMSEPALGASARSQLARSAREQRAYDRKAEAFSIHRYASALARSFCPGLTGSHASDTQDIIDRIRSHKGSPAPRGTEHQYARDRGTSLLRQSSRPDVVGSVKRLDTVSNEMAAAIAQVAHHITRSEQLAFGVDEERDARPDNLYLDDLE</sequence>
<gene>
    <name evidence="2" type="ORF">GMRT_16300</name>
</gene>
<name>A0A4Z1SUY7_GIAMU</name>
<dbReference type="EMBL" id="VDLU01000001">
    <property type="protein sequence ID" value="TNJ29646.1"/>
    <property type="molecule type" value="Genomic_DNA"/>
</dbReference>
<feature type="region of interest" description="Disordered" evidence="1">
    <location>
        <begin position="139"/>
        <end position="167"/>
    </location>
</feature>
<accession>A0A4Z1SUY7</accession>
<dbReference type="OrthoDB" id="10254209at2759"/>
<evidence type="ECO:0000313" key="2">
    <source>
        <dbReference type="EMBL" id="TNJ29646.1"/>
    </source>
</evidence>
<dbReference type="Proteomes" id="UP000315496">
    <property type="component" value="Chromosome 1"/>
</dbReference>